<evidence type="ECO:0000313" key="4">
    <source>
        <dbReference type="Proteomes" id="UP000198967"/>
    </source>
</evidence>
<dbReference type="InterPro" id="IPR008279">
    <property type="entry name" value="PEP-util_enz_mobile_dom"/>
</dbReference>
<dbReference type="AlphaFoldDB" id="A0A1G7VP37"/>
<evidence type="ECO:0000259" key="1">
    <source>
        <dbReference type="Pfam" id="PF00391"/>
    </source>
</evidence>
<dbReference type="RefSeq" id="WP_093087221.1">
    <property type="nucleotide sequence ID" value="NZ_FNBE01000013.1"/>
</dbReference>
<dbReference type="GO" id="GO:0016301">
    <property type="term" value="F:kinase activity"/>
    <property type="evidence" value="ECO:0007669"/>
    <property type="project" value="UniProtKB-KW"/>
</dbReference>
<keyword evidence="3" id="KW-0418">Kinase</keyword>
<dbReference type="InterPro" id="IPR013815">
    <property type="entry name" value="ATP_grasp_subdomain_1"/>
</dbReference>
<dbReference type="InterPro" id="IPR002192">
    <property type="entry name" value="PPDK_AMP/ATP-bd"/>
</dbReference>
<dbReference type="SUPFAM" id="SSF56059">
    <property type="entry name" value="Glutathione synthetase ATP-binding domain-like"/>
    <property type="match status" value="1"/>
</dbReference>
<dbReference type="GO" id="GO:0005524">
    <property type="term" value="F:ATP binding"/>
    <property type="evidence" value="ECO:0007669"/>
    <property type="project" value="InterPro"/>
</dbReference>
<protein>
    <submittedName>
        <fullName evidence="3">Pyruvate, water dikinase</fullName>
    </submittedName>
</protein>
<dbReference type="Pfam" id="PF01326">
    <property type="entry name" value="PPDK_N"/>
    <property type="match status" value="1"/>
</dbReference>
<name>A0A1G7VP37_PSEOR</name>
<dbReference type="Gene3D" id="3.30.1490.20">
    <property type="entry name" value="ATP-grasp fold, A domain"/>
    <property type="match status" value="2"/>
</dbReference>
<dbReference type="PANTHER" id="PTHR43615:SF1">
    <property type="entry name" value="PPDK_N DOMAIN-CONTAINING PROTEIN"/>
    <property type="match status" value="1"/>
</dbReference>
<organism evidence="3 4">
    <name type="scientific">Pseudonocardia oroxyli</name>
    <dbReference type="NCBI Taxonomy" id="366584"/>
    <lineage>
        <taxon>Bacteria</taxon>
        <taxon>Bacillati</taxon>
        <taxon>Actinomycetota</taxon>
        <taxon>Actinomycetes</taxon>
        <taxon>Pseudonocardiales</taxon>
        <taxon>Pseudonocardiaceae</taxon>
        <taxon>Pseudonocardia</taxon>
    </lineage>
</organism>
<feature type="domain" description="PEP-utilising enzyme mobile" evidence="1">
    <location>
        <begin position="710"/>
        <end position="780"/>
    </location>
</feature>
<dbReference type="InterPro" id="IPR036637">
    <property type="entry name" value="Phosphohistidine_dom_sf"/>
</dbReference>
<reference evidence="3 4" key="1">
    <citation type="submission" date="2016-10" db="EMBL/GenBank/DDBJ databases">
        <authorList>
            <person name="de Groot N.N."/>
        </authorList>
    </citation>
    <scope>NUCLEOTIDE SEQUENCE [LARGE SCALE GENOMIC DNA]</scope>
    <source>
        <strain evidence="3 4">CGMCC 4.3143</strain>
    </source>
</reference>
<dbReference type="InterPro" id="IPR051549">
    <property type="entry name" value="PEP_Utilizing_Enz"/>
</dbReference>
<dbReference type="Pfam" id="PF00391">
    <property type="entry name" value="PEP-utilizers"/>
    <property type="match status" value="1"/>
</dbReference>
<keyword evidence="4" id="KW-1185">Reference proteome</keyword>
<feature type="domain" description="Pyruvate phosphate dikinase AMP/ATP-binding" evidence="2">
    <location>
        <begin position="53"/>
        <end position="272"/>
    </location>
</feature>
<evidence type="ECO:0000259" key="2">
    <source>
        <dbReference type="Pfam" id="PF01326"/>
    </source>
</evidence>
<keyword evidence="3" id="KW-0670">Pyruvate</keyword>
<dbReference type="OrthoDB" id="9765468at2"/>
<dbReference type="STRING" id="366584.SAMN05216377_113125"/>
<dbReference type="Gene3D" id="3.30.470.20">
    <property type="entry name" value="ATP-grasp fold, B domain"/>
    <property type="match status" value="1"/>
</dbReference>
<dbReference type="Proteomes" id="UP000198967">
    <property type="component" value="Unassembled WGS sequence"/>
</dbReference>
<dbReference type="SUPFAM" id="SSF52009">
    <property type="entry name" value="Phosphohistidine domain"/>
    <property type="match status" value="1"/>
</dbReference>
<proteinExistence type="predicted"/>
<dbReference type="PANTHER" id="PTHR43615">
    <property type="entry name" value="PHOSPHOENOLPYRUVATE SYNTHASE-RELATED"/>
    <property type="match status" value="1"/>
</dbReference>
<dbReference type="Gene3D" id="3.50.30.10">
    <property type="entry name" value="Phosphohistidine domain"/>
    <property type="match status" value="1"/>
</dbReference>
<evidence type="ECO:0000313" key="3">
    <source>
        <dbReference type="EMBL" id="SDG61585.1"/>
    </source>
</evidence>
<sequence length="787" mass="82108">MDAFVLPLASPDAVVETVGGKGASLARAARAGLPVPAGFHVTIAAHQAFRTRPDGVAAAIRAAYAELGAPAVAVRSSATAEDLPGLSFAGQQDTYLNVRGADAVLEAVQRCWASLGNARAVAYRARAGVADAEIAVVVQVLVAAEAAGLLFTADPVTGATDRMLIDAAWGLGESVVGGAVTPDSVVADAATGAVRERRTGDKAVRTVRTETGTEERPVPDELRRAAVLDDVRIAELVALGRRVAELYGGPTDLEWALADGAFAVLQARPITSVLDPWNDSRGRDHLWTNTNLGEALPGTPTPLTWSFIRIFSAHAMTTSALPGFEAYGRIGGRPYMDLSQSAAIAGAVGVPRAVFRRLVGSAFGRIPPGVDLPRPRLERRALVRALIPAARGVLRTVRREKPQVTAFLEGNPEHCAALVARIADLDAPGLAALWDAELRPLLERASDMLQVAGRSDPQALLGARWIVEKLAGPADAAALTTGADLASMGPVVGAVQVARGELTAEEYRRRWGHRGPDEFEVGAPPGSGAASTVDGAAAAGALLDARRAARDAAWARLPARRAPIVRRAVRSWNAAAEGRERSRSEVVRVFAVLRAWTARADAILEPPVAFLELVELLSGLRGAAELGERAAARRVVHARYAALPPYPSFVRGSFDPFAWAADPDRRADVWVEGAQPPVRSGAITGFAGAAGVVEGVARVLTSVDEGAALHPGEILVTTVTNVGWTPLFPRVAAVVTDVGAPLSHAAIVARELGIPAVVGCGDATTRLHTGDRVRVDGGAGTVTLLPT</sequence>
<dbReference type="EMBL" id="FNBE01000013">
    <property type="protein sequence ID" value="SDG61585.1"/>
    <property type="molecule type" value="Genomic_DNA"/>
</dbReference>
<keyword evidence="3" id="KW-0808">Transferase</keyword>
<gene>
    <name evidence="3" type="ORF">SAMN05216377_113125</name>
</gene>
<accession>A0A1G7VP37</accession>